<dbReference type="Proteomes" id="UP000318288">
    <property type="component" value="Unassembled WGS sequence"/>
</dbReference>
<evidence type="ECO:0000256" key="6">
    <source>
        <dbReference type="SAM" id="Phobius"/>
    </source>
</evidence>
<reference evidence="7 8" key="1">
    <citation type="submission" date="2019-02" db="EMBL/GenBank/DDBJ databases">
        <title>Deep-cultivation of Planctomycetes and their phenomic and genomic characterization uncovers novel biology.</title>
        <authorList>
            <person name="Wiegand S."/>
            <person name="Jogler M."/>
            <person name="Boedeker C."/>
            <person name="Pinto D."/>
            <person name="Vollmers J."/>
            <person name="Rivas-Marin E."/>
            <person name="Kohn T."/>
            <person name="Peeters S.H."/>
            <person name="Heuer A."/>
            <person name="Rast P."/>
            <person name="Oberbeckmann S."/>
            <person name="Bunk B."/>
            <person name="Jeske O."/>
            <person name="Meyerdierks A."/>
            <person name="Storesund J.E."/>
            <person name="Kallscheuer N."/>
            <person name="Luecker S."/>
            <person name="Lage O.M."/>
            <person name="Pohl T."/>
            <person name="Merkel B.J."/>
            <person name="Hornburger P."/>
            <person name="Mueller R.-W."/>
            <person name="Bruemmer F."/>
            <person name="Labrenz M."/>
            <person name="Spormann A.M."/>
            <person name="Op Den Camp H."/>
            <person name="Overmann J."/>
            <person name="Amann R."/>
            <person name="Jetten M.S.M."/>
            <person name="Mascher T."/>
            <person name="Medema M.H."/>
            <person name="Devos D.P."/>
            <person name="Kaster A.-K."/>
            <person name="Ovreas L."/>
            <person name="Rohde M."/>
            <person name="Galperin M.Y."/>
            <person name="Jogler C."/>
        </authorList>
    </citation>
    <scope>NUCLEOTIDE SEQUENCE [LARGE SCALE GENOMIC DNA]</scope>
    <source>
        <strain evidence="7 8">Poly51</strain>
    </source>
</reference>
<evidence type="ECO:0000256" key="1">
    <source>
        <dbReference type="ARBA" id="ARBA00004651"/>
    </source>
</evidence>
<evidence type="ECO:0000313" key="7">
    <source>
        <dbReference type="EMBL" id="TWU47274.1"/>
    </source>
</evidence>
<dbReference type="GO" id="GO:0043190">
    <property type="term" value="C:ATP-binding cassette (ABC) transporter complex"/>
    <property type="evidence" value="ECO:0007669"/>
    <property type="project" value="TreeGrafter"/>
</dbReference>
<accession>A0A5C6EFN2</accession>
<evidence type="ECO:0000256" key="2">
    <source>
        <dbReference type="ARBA" id="ARBA00022475"/>
    </source>
</evidence>
<dbReference type="GO" id="GO:0015920">
    <property type="term" value="P:lipopolysaccharide transport"/>
    <property type="evidence" value="ECO:0007669"/>
    <property type="project" value="TreeGrafter"/>
</dbReference>
<feature type="transmembrane region" description="Helical" evidence="6">
    <location>
        <begin position="341"/>
        <end position="363"/>
    </location>
</feature>
<dbReference type="OrthoDB" id="238655at2"/>
<dbReference type="InterPro" id="IPR005495">
    <property type="entry name" value="LptG/LptF_permease"/>
</dbReference>
<keyword evidence="3 6" id="KW-0812">Transmembrane</keyword>
<keyword evidence="2" id="KW-1003">Cell membrane</keyword>
<feature type="transmembrane region" description="Helical" evidence="6">
    <location>
        <begin position="316"/>
        <end position="335"/>
    </location>
</feature>
<evidence type="ECO:0000256" key="3">
    <source>
        <dbReference type="ARBA" id="ARBA00022692"/>
    </source>
</evidence>
<dbReference type="Pfam" id="PF03739">
    <property type="entry name" value="LptF_LptG"/>
    <property type="match status" value="1"/>
</dbReference>
<proteinExistence type="predicted"/>
<feature type="transmembrane region" description="Helical" evidence="6">
    <location>
        <begin position="53"/>
        <end position="76"/>
    </location>
</feature>
<evidence type="ECO:0000256" key="5">
    <source>
        <dbReference type="ARBA" id="ARBA00023136"/>
    </source>
</evidence>
<comment type="subcellular location">
    <subcellularLocation>
        <location evidence="1">Cell membrane</location>
        <topology evidence="1">Multi-pass membrane protein</topology>
    </subcellularLocation>
</comment>
<feature type="transmembrane region" description="Helical" evidence="6">
    <location>
        <begin position="12"/>
        <end position="33"/>
    </location>
</feature>
<feature type="transmembrane region" description="Helical" evidence="6">
    <location>
        <begin position="97"/>
        <end position="115"/>
    </location>
</feature>
<sequence length="398" mass="43729">MPTRLTRYILIEILKIFFVSLIALTMLILLIGVGRELVRRGLGFVAVVQLLPFVLPISLQFAFPATALFSVCCVYGRMAADGEVATVKASGISPLKLLQPAIIFAALLSPAAVYVSDLAVSWGRPGVNRVVMLSIVDIAYRVLHSERSYTSEQGFSISVRDVEGRRLIRPRVTVHNGGKHGPMILTATEGELRLDEESESLVLKVVDSQFQGGTAFQSLVPGETEFKIPLSGALSDKDVSQQSPSELPLNLISGERIRQDTRSHETVGKMAAHTGFAILGSRTEEIAGVTGQNLKQTLASSKKRLIRLHTEPWRRWAWGFSCFFFVLVGAPLAMIAKTSDYWTTFGMCFLPTLIVYYPLFIVGLEQAKDGTVPPYGVWLGNGILAMIGMILIGRVRRY</sequence>
<dbReference type="AlphaFoldDB" id="A0A5C6EFN2"/>
<keyword evidence="8" id="KW-1185">Reference proteome</keyword>
<evidence type="ECO:0000256" key="4">
    <source>
        <dbReference type="ARBA" id="ARBA00022989"/>
    </source>
</evidence>
<dbReference type="EMBL" id="SJPW01000007">
    <property type="protein sequence ID" value="TWU47274.1"/>
    <property type="molecule type" value="Genomic_DNA"/>
</dbReference>
<organism evidence="7 8">
    <name type="scientific">Rubripirellula tenax</name>
    <dbReference type="NCBI Taxonomy" id="2528015"/>
    <lineage>
        <taxon>Bacteria</taxon>
        <taxon>Pseudomonadati</taxon>
        <taxon>Planctomycetota</taxon>
        <taxon>Planctomycetia</taxon>
        <taxon>Pirellulales</taxon>
        <taxon>Pirellulaceae</taxon>
        <taxon>Rubripirellula</taxon>
    </lineage>
</organism>
<comment type="caution">
    <text evidence="7">The sequence shown here is derived from an EMBL/GenBank/DDBJ whole genome shotgun (WGS) entry which is preliminary data.</text>
</comment>
<keyword evidence="5 6" id="KW-0472">Membrane</keyword>
<gene>
    <name evidence="7" type="ORF">Poly51_50730</name>
</gene>
<dbReference type="RefSeq" id="WP_146460960.1">
    <property type="nucleotide sequence ID" value="NZ_SJPW01000007.1"/>
</dbReference>
<dbReference type="PANTHER" id="PTHR33529:SF6">
    <property type="entry name" value="YJGP_YJGQ FAMILY PERMEASE"/>
    <property type="match status" value="1"/>
</dbReference>
<dbReference type="PANTHER" id="PTHR33529">
    <property type="entry name" value="SLR0882 PROTEIN-RELATED"/>
    <property type="match status" value="1"/>
</dbReference>
<evidence type="ECO:0000313" key="8">
    <source>
        <dbReference type="Proteomes" id="UP000318288"/>
    </source>
</evidence>
<protein>
    <submittedName>
        <fullName evidence="7">Putative permease YjgP/YjgQ family protein</fullName>
    </submittedName>
</protein>
<name>A0A5C6EFN2_9BACT</name>
<keyword evidence="4 6" id="KW-1133">Transmembrane helix</keyword>
<feature type="transmembrane region" description="Helical" evidence="6">
    <location>
        <begin position="375"/>
        <end position="395"/>
    </location>
</feature>